<dbReference type="Pfam" id="PF12083">
    <property type="entry name" value="DUF3560"/>
    <property type="match status" value="1"/>
</dbReference>
<dbReference type="Proteomes" id="UP000198942">
    <property type="component" value="Unassembled WGS sequence"/>
</dbReference>
<sequence>MKHDFEERKENRIINAHRLAKKNTQEAESLYTTASEMASVIPMGQPILIGHHSEKRDRNYRNRISNKFQQANIKLDKAAYYQDKAKTIENNDAIFSDDPKALEKLNAKLNELKKAQEFMKSSNKCLRKGDKECFLKLEAASENLWDELNKTSPGYGKGFAHFSLSNNNANIRRIQQRIDQLKKLEVKTAIDETINDIRIFENKEANHLQIIFPGKPDEITRKKLKSAGFRWSPREGAWQRHISRSAYLDAQIIVKNITSK</sequence>
<evidence type="ECO:0000313" key="1">
    <source>
        <dbReference type="EMBL" id="SEM73966.1"/>
    </source>
</evidence>
<organism evidence="1 2">
    <name type="scientific">Mucilaginibacter gossypiicola</name>
    <dbReference type="NCBI Taxonomy" id="551995"/>
    <lineage>
        <taxon>Bacteria</taxon>
        <taxon>Pseudomonadati</taxon>
        <taxon>Bacteroidota</taxon>
        <taxon>Sphingobacteriia</taxon>
        <taxon>Sphingobacteriales</taxon>
        <taxon>Sphingobacteriaceae</taxon>
        <taxon>Mucilaginibacter</taxon>
    </lineage>
</organism>
<dbReference type="OrthoDB" id="9803716at2"/>
<reference evidence="2" key="1">
    <citation type="submission" date="2016-10" db="EMBL/GenBank/DDBJ databases">
        <authorList>
            <person name="Varghese N."/>
            <person name="Submissions S."/>
        </authorList>
    </citation>
    <scope>NUCLEOTIDE SEQUENCE [LARGE SCALE GENOMIC DNA]</scope>
    <source>
        <strain evidence="2">Gh-48</strain>
    </source>
</reference>
<dbReference type="InterPro" id="IPR021944">
    <property type="entry name" value="DUF3560"/>
</dbReference>
<protein>
    <recommendedName>
        <fullName evidence="3">DUF3560 domain-containing protein</fullName>
    </recommendedName>
</protein>
<evidence type="ECO:0008006" key="3">
    <source>
        <dbReference type="Google" id="ProtNLM"/>
    </source>
</evidence>
<keyword evidence="2" id="KW-1185">Reference proteome</keyword>
<dbReference type="RefSeq" id="WP_091207540.1">
    <property type="nucleotide sequence ID" value="NZ_FOCL01000001.1"/>
</dbReference>
<accession>A0A1H8ATY0</accession>
<proteinExistence type="predicted"/>
<dbReference type="EMBL" id="FOCL01000001">
    <property type="protein sequence ID" value="SEM73966.1"/>
    <property type="molecule type" value="Genomic_DNA"/>
</dbReference>
<name>A0A1H8ATY0_9SPHI</name>
<evidence type="ECO:0000313" key="2">
    <source>
        <dbReference type="Proteomes" id="UP000198942"/>
    </source>
</evidence>
<dbReference type="STRING" id="551995.SAMN05192574_101657"/>
<dbReference type="AlphaFoldDB" id="A0A1H8ATY0"/>
<gene>
    <name evidence="1" type="ORF">SAMN05192574_101657</name>
</gene>